<keyword evidence="6" id="KW-0812">Transmembrane</keyword>
<feature type="transmembrane region" description="Helical" evidence="6">
    <location>
        <begin position="34"/>
        <end position="59"/>
    </location>
</feature>
<reference evidence="10" key="2">
    <citation type="submission" date="2013-10" db="EMBL/GenBank/DDBJ databases">
        <authorList>
            <person name="Aslett M."/>
        </authorList>
    </citation>
    <scope>NUCLEOTIDE SEQUENCE [LARGE SCALE GENOMIC DNA]</scope>
    <source>
        <strain evidence="10">Houghton</strain>
    </source>
</reference>
<dbReference type="GO" id="GO:0000139">
    <property type="term" value="C:Golgi membrane"/>
    <property type="evidence" value="ECO:0007669"/>
    <property type="project" value="UniProtKB-SubCell"/>
</dbReference>
<feature type="domain" description="Glycosyltransferase 2-like" evidence="7">
    <location>
        <begin position="128"/>
        <end position="241"/>
    </location>
</feature>
<dbReference type="Gene3D" id="2.80.10.50">
    <property type="match status" value="1"/>
</dbReference>
<evidence type="ECO:0000256" key="4">
    <source>
        <dbReference type="ARBA" id="ARBA00023034"/>
    </source>
</evidence>
<dbReference type="EMBL" id="HG674134">
    <property type="protein sequence ID" value="CDJ38964.1"/>
    <property type="molecule type" value="Genomic_DNA"/>
</dbReference>
<feature type="transmembrane region" description="Helical" evidence="6">
    <location>
        <begin position="280"/>
        <end position="313"/>
    </location>
</feature>
<name>U6KRJ5_EIMTE</name>
<proteinExistence type="predicted"/>
<gene>
    <name evidence="10" type="ORF">ETH_00029115</name>
</gene>
<dbReference type="Pfam" id="PF00652">
    <property type="entry name" value="Ricin_B_lectin"/>
    <property type="match status" value="1"/>
</dbReference>
<reference evidence="10" key="1">
    <citation type="submission" date="2013-10" db="EMBL/GenBank/DDBJ databases">
        <title>Genomic analysis of the causative agents of coccidiosis in chickens.</title>
        <authorList>
            <person name="Reid A.J."/>
            <person name="Blake D."/>
            <person name="Billington K."/>
            <person name="Browne H."/>
            <person name="Dunn M."/>
            <person name="Hung S."/>
            <person name="Kawahara F."/>
            <person name="Miranda-Saavedra D."/>
            <person name="Mourier T."/>
            <person name="Nagra H."/>
            <person name="Otto T.D."/>
            <person name="Rawlings N."/>
            <person name="Sanchez A."/>
            <person name="Sanders M."/>
            <person name="Subramaniam C."/>
            <person name="Tay Y."/>
            <person name="Dear P."/>
            <person name="Doerig C."/>
            <person name="Gruber A."/>
            <person name="Parkinson J."/>
            <person name="Shirley M."/>
            <person name="Wan K.L."/>
            <person name="Berriman M."/>
            <person name="Tomley F."/>
            <person name="Pain A."/>
        </authorList>
    </citation>
    <scope>NUCLEOTIDE SEQUENCE [LARGE SCALE GENOMIC DNA]</scope>
    <source>
        <strain evidence="10">Houghton</strain>
    </source>
</reference>
<feature type="transmembrane region" description="Helical" evidence="6">
    <location>
        <begin position="244"/>
        <end position="273"/>
    </location>
</feature>
<dbReference type="PANTHER" id="PTHR11675:SF119">
    <property type="entry name" value="POLYPEPTIDE N-ACETYLGALACTOSAMINYLTRANSFERASE 2"/>
    <property type="match status" value="1"/>
</dbReference>
<dbReference type="GO" id="GO:0030246">
    <property type="term" value="F:carbohydrate binding"/>
    <property type="evidence" value="ECO:0007669"/>
    <property type="project" value="UniProtKB-KW"/>
</dbReference>
<evidence type="ECO:0000256" key="5">
    <source>
        <dbReference type="ARBA" id="ARBA00023157"/>
    </source>
</evidence>
<evidence type="ECO:0000313" key="10">
    <source>
        <dbReference type="EMBL" id="CDJ38964.1"/>
    </source>
</evidence>
<keyword evidence="11" id="KW-1185">Reference proteome</keyword>
<dbReference type="SUPFAM" id="SSF53448">
    <property type="entry name" value="Nucleotide-diphospho-sugar transferases"/>
    <property type="match status" value="1"/>
</dbReference>
<keyword evidence="3" id="KW-0430">Lectin</keyword>
<keyword evidence="5" id="KW-1015">Disulfide bond</keyword>
<dbReference type="PANTHER" id="PTHR11675">
    <property type="entry name" value="N-ACETYLGALACTOSAMINYLTRANSFERASE"/>
    <property type="match status" value="1"/>
</dbReference>
<dbReference type="VEuPathDB" id="ToxoDB:ETH_00029115"/>
<dbReference type="VEuPathDB" id="ToxoDB:ETH2_1322400"/>
<dbReference type="SUPFAM" id="SSF50370">
    <property type="entry name" value="Ricin B-like lectins"/>
    <property type="match status" value="1"/>
</dbReference>
<dbReference type="OMA" id="YRRVACP"/>
<evidence type="ECO:0000313" key="11">
    <source>
        <dbReference type="Proteomes" id="UP000030747"/>
    </source>
</evidence>
<dbReference type="InterPro" id="IPR035992">
    <property type="entry name" value="Ricin_B-like_lectins"/>
</dbReference>
<dbReference type="InterPro" id="IPR027791">
    <property type="entry name" value="Galactosyl_T_C"/>
</dbReference>
<dbReference type="GO" id="GO:0004653">
    <property type="term" value="F:polypeptide N-acetylgalactosaminyltransferase activity"/>
    <property type="evidence" value="ECO:0007669"/>
    <property type="project" value="TreeGrafter"/>
</dbReference>
<dbReference type="InterPro" id="IPR029044">
    <property type="entry name" value="Nucleotide-diphossugar_trans"/>
</dbReference>
<dbReference type="OrthoDB" id="416652at2759"/>
<evidence type="ECO:0000256" key="1">
    <source>
        <dbReference type="ARBA" id="ARBA00004323"/>
    </source>
</evidence>
<protein>
    <submittedName>
        <fullName evidence="10">UDP-N-acetyl-D-galactosamine:polypeptide N-acetylgalactosaminyltransferase T2, putative</fullName>
    </submittedName>
</protein>
<keyword evidence="6" id="KW-1133">Transmembrane helix</keyword>
<keyword evidence="4" id="KW-0333">Golgi apparatus</keyword>
<feature type="domain" description="Ricin B lectin" evidence="8">
    <location>
        <begin position="504"/>
        <end position="566"/>
    </location>
</feature>
<evidence type="ECO:0000259" key="9">
    <source>
        <dbReference type="Pfam" id="PF02709"/>
    </source>
</evidence>
<dbReference type="InterPro" id="IPR001173">
    <property type="entry name" value="Glyco_trans_2-like"/>
</dbReference>
<dbReference type="GO" id="GO:0006493">
    <property type="term" value="P:protein O-linked glycosylation"/>
    <property type="evidence" value="ECO:0007669"/>
    <property type="project" value="TreeGrafter"/>
</dbReference>
<dbReference type="CDD" id="cd23385">
    <property type="entry name" value="beta-trefoil_Ricin_MRC-like"/>
    <property type="match status" value="1"/>
</dbReference>
<dbReference type="Pfam" id="PF00535">
    <property type="entry name" value="Glycos_transf_2"/>
    <property type="match status" value="1"/>
</dbReference>
<keyword evidence="6" id="KW-0472">Membrane</keyword>
<evidence type="ECO:0000259" key="7">
    <source>
        <dbReference type="Pfam" id="PF00535"/>
    </source>
</evidence>
<keyword evidence="2 10" id="KW-0808">Transferase</keyword>
<dbReference type="Proteomes" id="UP000030747">
    <property type="component" value="Unassembled WGS sequence"/>
</dbReference>
<sequence length="720" mass="79772">MAPGRAAFPEEESFRRTRKLSHAALLQKLRRRAVVWALLFLLSVCIYNALALIGFFGLLPAIGGTQKSADRAALAKFMQNAVSGVALPLVPSADLFDQHAVILGPYGPVRAPFTRNMDLLMRRLTQDKYLVKTLEFLFKNTDYKAIREVIIVDDASGKHVKEVLAEAHLPSSISDKVKVIRFDEPQGLIRGRITGADSALSDNLFFLDAHCKPQKGWEYPLLQHLKTNYRRVACPVIYVRPAPAAAAAIAAAAVEAAAAIAVAAAAVALAAAVTAPTVAAAAVIAAAATAAAVTATAAAVTAAAAAAVGVTFWRGQFGVYVQDVKEHNWEDVGTHGSKMMFEWTFEFSWFEDLEEEIPLMSGGILAMTKEWWEESGKYDSGMLEWGGENLEQSMRLWLCGGEIIVDRRSQIGHIFSRPPKPNPENKLVIQVQKNQKRAAKVWLDEYYALFYLYHPEARQHAEGDLRGRLELRYNKLNCVSFQWFVDKFRPAFERKLLLDHDFKHIQHAASGLCVAADRNPKGHDKVKLAVCNVADQDQHWQVVSGNRMLQNRGTRKCLDSATFGDQVPILFRCDWNGVIRRANLNQLWQWDAAAAAAAEDETATGRIFVYDGYWSLSLTGADIFPLQKEYLESPRARCLAAERTKPAAAAAAAATAAAPPEELRLFLRPCVGLVKGESDPMKFVPKWTWSPLSTRFGKRTLQEGLKITDEFAVNYMKARM</sequence>
<dbReference type="GeneID" id="25254916"/>
<evidence type="ECO:0000256" key="2">
    <source>
        <dbReference type="ARBA" id="ARBA00022679"/>
    </source>
</evidence>
<evidence type="ECO:0000259" key="8">
    <source>
        <dbReference type="Pfam" id="PF00652"/>
    </source>
</evidence>
<comment type="subcellular location">
    <subcellularLocation>
        <location evidence="1">Golgi apparatus membrane</location>
        <topology evidence="1">Single-pass type II membrane protein</topology>
    </subcellularLocation>
</comment>
<dbReference type="Pfam" id="PF02709">
    <property type="entry name" value="Glyco_transf_7C"/>
    <property type="match status" value="1"/>
</dbReference>
<dbReference type="AlphaFoldDB" id="U6KRJ5"/>
<evidence type="ECO:0000256" key="6">
    <source>
        <dbReference type="SAM" id="Phobius"/>
    </source>
</evidence>
<organism evidence="10 11">
    <name type="scientific">Eimeria tenella</name>
    <name type="common">Coccidian parasite</name>
    <dbReference type="NCBI Taxonomy" id="5802"/>
    <lineage>
        <taxon>Eukaryota</taxon>
        <taxon>Sar</taxon>
        <taxon>Alveolata</taxon>
        <taxon>Apicomplexa</taxon>
        <taxon>Conoidasida</taxon>
        <taxon>Coccidia</taxon>
        <taxon>Eucoccidiorida</taxon>
        <taxon>Eimeriorina</taxon>
        <taxon>Eimeriidae</taxon>
        <taxon>Eimeria</taxon>
    </lineage>
</organism>
<dbReference type="Gene3D" id="3.90.550.10">
    <property type="entry name" value="Spore Coat Polysaccharide Biosynthesis Protein SpsA, Chain A"/>
    <property type="match status" value="2"/>
</dbReference>
<accession>U6KRJ5</accession>
<evidence type="ECO:0000256" key="3">
    <source>
        <dbReference type="ARBA" id="ARBA00022734"/>
    </source>
</evidence>
<dbReference type="InterPro" id="IPR000772">
    <property type="entry name" value="Ricin_B_lectin"/>
</dbReference>
<feature type="domain" description="Galactosyltransferase C-terminal" evidence="9">
    <location>
        <begin position="360"/>
        <end position="404"/>
    </location>
</feature>
<dbReference type="RefSeq" id="XP_013229719.1">
    <property type="nucleotide sequence ID" value="XM_013374265.1"/>
</dbReference>
<dbReference type="PROSITE" id="PS50231">
    <property type="entry name" value="RICIN_B_LECTIN"/>
    <property type="match status" value="1"/>
</dbReference>